<evidence type="ECO:0000256" key="2">
    <source>
        <dbReference type="SAM" id="Phobius"/>
    </source>
</evidence>
<dbReference type="InterPro" id="IPR050834">
    <property type="entry name" value="Glycosyltransf_2"/>
</dbReference>
<dbReference type="PANTHER" id="PTHR43685:SF3">
    <property type="entry name" value="SLR2126 PROTEIN"/>
    <property type="match status" value="1"/>
</dbReference>
<dbReference type="Proteomes" id="UP001501094">
    <property type="component" value="Unassembled WGS sequence"/>
</dbReference>
<feature type="transmembrane region" description="Helical" evidence="2">
    <location>
        <begin position="798"/>
        <end position="815"/>
    </location>
</feature>
<feature type="region of interest" description="Disordered" evidence="1">
    <location>
        <begin position="119"/>
        <end position="174"/>
    </location>
</feature>
<dbReference type="Pfam" id="PF13641">
    <property type="entry name" value="Glyco_tranf_2_3"/>
    <property type="match status" value="1"/>
</dbReference>
<feature type="transmembrane region" description="Helical" evidence="2">
    <location>
        <begin position="347"/>
        <end position="368"/>
    </location>
</feature>
<keyword evidence="4" id="KW-1185">Reference proteome</keyword>
<feature type="transmembrane region" description="Helical" evidence="2">
    <location>
        <begin position="704"/>
        <end position="723"/>
    </location>
</feature>
<name>A0ABN2NCK2_9MICO</name>
<gene>
    <name evidence="3" type="ORF">GCM10009751_19080</name>
</gene>
<dbReference type="SUPFAM" id="SSF53448">
    <property type="entry name" value="Nucleotide-diphospho-sugar transferases"/>
    <property type="match status" value="1"/>
</dbReference>
<feature type="transmembrane region" description="Helical" evidence="2">
    <location>
        <begin position="869"/>
        <end position="897"/>
    </location>
</feature>
<feature type="transmembrane region" description="Helical" evidence="2">
    <location>
        <begin position="388"/>
        <end position="404"/>
    </location>
</feature>
<evidence type="ECO:0000256" key="1">
    <source>
        <dbReference type="SAM" id="MobiDB-lite"/>
    </source>
</evidence>
<feature type="transmembrane region" description="Helical" evidence="2">
    <location>
        <begin position="1215"/>
        <end position="1235"/>
    </location>
</feature>
<feature type="region of interest" description="Disordered" evidence="1">
    <location>
        <begin position="1104"/>
        <end position="1157"/>
    </location>
</feature>
<dbReference type="PANTHER" id="PTHR43685">
    <property type="entry name" value="GLYCOSYLTRANSFERASE"/>
    <property type="match status" value="1"/>
</dbReference>
<protein>
    <recommendedName>
        <fullName evidence="5">Glycosyltransferase, GT2 family</fullName>
    </recommendedName>
</protein>
<feature type="transmembrane region" description="Helical" evidence="2">
    <location>
        <begin position="773"/>
        <end position="791"/>
    </location>
</feature>
<evidence type="ECO:0008006" key="5">
    <source>
        <dbReference type="Google" id="ProtNLM"/>
    </source>
</evidence>
<accession>A0ABN2NCK2</accession>
<evidence type="ECO:0000313" key="4">
    <source>
        <dbReference type="Proteomes" id="UP001501094"/>
    </source>
</evidence>
<feature type="transmembrane region" description="Helical" evidence="2">
    <location>
        <begin position="835"/>
        <end position="857"/>
    </location>
</feature>
<keyword evidence="2" id="KW-1133">Transmembrane helix</keyword>
<sequence length="1241" mass="125311">MGREMTSSPTGLGPARSTDTALDAVRSVTGAVPAVVTVTAVVVTRGRSPHLEATLAALRTQSHAPHAIVVVDVDTAPSTAAHRGLTLNGARYVAASRSRSFGDAVNAALADLAAEHDAAGGPATESAGGTLRGTTTDPGGVSRTPHVIPTDPGGVRGTPRAIPSGSGSTNDMTSRDRAPDWLWLLHDDSAPEPGALAALVRSVEHSATVAVAGPKQRLWESDDDGTPLDPAAPGRGLLLQVGYTVSPSGRRMTGLDDTEIDQGQHDAREDVLAVGLAGALVKHAVWRELGGTDAEYGPFGDSLEFCRRVHLAGHRVIVVPSAVVRHAQVSLRDPATRSRRRRAQLRYRLVAAAPWLLGWVMLAVVAGAPFLAAYRLAVKQPAAARDELAAPAWMLLGLGSVLRARRRAARTATQPRRVLRPLLGTWRQSVREFRERRLARADARAQAPDDLDHADLRRLAARRRTVLTLVLLVATGFAAAVFGPVLGTLADGGRLVGGSLLPASADTGQVWTAATSGWIRTGLGQAGPGDPLLLTLTVLATLAAGSLQAGVNALFVAALPLAALGGWAASGALTRSVGVRAVAALAWAAAPPLLGALSDGLLGAVVAHLALPWAALALVRSVGAQRTDVPARVSVEDIHEQPLLLSASRAASLTENRGRRLGAAGAAGLVLAAAVSGAPALLPVALLVLAAAACAVRPRRRPHLGLALLPALAVAAPLLLHVVRTRDVTLLLADPLALPGSVVAPDVPGWQALLGLTGRPNAWFGGVLPGLGYGPYLLGGLLVVTALIALAGPRAAGARLGWFTAACGLALVVLSDDGAAGLLDRLGFSGLAAGATGSGAAAASLVLLGLGGAALCATRSARPRRPARAFAALRALGVATPVLLGLIAAAGLTSWYLAGPLSADGLHATAEPAVPAVGQQMQAPPRQSRVLQLGVTDDGVVEHALLRAGGTQLTDASVSASAARTDAIDDIAARLAAGTDPDVAARLAELGIGAVQVPTPHAGGPAEDAGSTGNAGSTGDTGATGDTGFAGDTGATGDTGFAGNTGSAGDTSAARGDAADAPGGALRNAELTAALDMVPGVERITQGQPVTLWRVRDAGGAVPGWARIDQGDRAEPGTAAGPSSAETRGESADGAESAATPLPSGGASVRTDVPPGDAGRRVVLAETAAPGWTATLDGRRLTPIEVEAAGATLQGFELGPDGGRLVVGYDLPHRATWLVALGLIGVVFLLLALPVGGRRRS</sequence>
<dbReference type="Gene3D" id="3.90.550.10">
    <property type="entry name" value="Spore Coat Polysaccharide Biosynthesis Protein SpsA, Chain A"/>
    <property type="match status" value="1"/>
</dbReference>
<reference evidence="3 4" key="1">
    <citation type="journal article" date="2019" name="Int. J. Syst. Evol. Microbiol.">
        <title>The Global Catalogue of Microorganisms (GCM) 10K type strain sequencing project: providing services to taxonomists for standard genome sequencing and annotation.</title>
        <authorList>
            <consortium name="The Broad Institute Genomics Platform"/>
            <consortium name="The Broad Institute Genome Sequencing Center for Infectious Disease"/>
            <person name="Wu L."/>
            <person name="Ma J."/>
        </authorList>
    </citation>
    <scope>NUCLEOTIDE SEQUENCE [LARGE SCALE GENOMIC DNA]</scope>
    <source>
        <strain evidence="3 4">JCM 14326</strain>
    </source>
</reference>
<evidence type="ECO:0000313" key="3">
    <source>
        <dbReference type="EMBL" id="GAA1861570.1"/>
    </source>
</evidence>
<feature type="transmembrane region" description="Helical" evidence="2">
    <location>
        <begin position="680"/>
        <end position="697"/>
    </location>
</feature>
<dbReference type="InterPro" id="IPR029044">
    <property type="entry name" value="Nucleotide-diphossugar_trans"/>
</dbReference>
<feature type="compositionally biased region" description="Low complexity" evidence="1">
    <location>
        <begin position="1008"/>
        <end position="1061"/>
    </location>
</feature>
<comment type="caution">
    <text evidence="3">The sequence shown here is derived from an EMBL/GenBank/DDBJ whole genome shotgun (WGS) entry which is preliminary data.</text>
</comment>
<feature type="region of interest" description="Disordered" evidence="1">
    <location>
        <begin position="996"/>
        <end position="1061"/>
    </location>
</feature>
<keyword evidence="2" id="KW-0472">Membrane</keyword>
<feature type="transmembrane region" description="Helical" evidence="2">
    <location>
        <begin position="466"/>
        <end position="486"/>
    </location>
</feature>
<keyword evidence="2" id="KW-0812">Transmembrane</keyword>
<proteinExistence type="predicted"/>
<feature type="transmembrane region" description="Helical" evidence="2">
    <location>
        <begin position="532"/>
        <end position="565"/>
    </location>
</feature>
<organism evidence="3 4">
    <name type="scientific">Myceligenerans crystallogenes</name>
    <dbReference type="NCBI Taxonomy" id="316335"/>
    <lineage>
        <taxon>Bacteria</taxon>
        <taxon>Bacillati</taxon>
        <taxon>Actinomycetota</taxon>
        <taxon>Actinomycetes</taxon>
        <taxon>Micrococcales</taxon>
        <taxon>Promicromonosporaceae</taxon>
        <taxon>Myceligenerans</taxon>
    </lineage>
</organism>
<dbReference type="EMBL" id="BAAANL010000003">
    <property type="protein sequence ID" value="GAA1861570.1"/>
    <property type="molecule type" value="Genomic_DNA"/>
</dbReference>